<keyword evidence="2" id="KW-1133">Transmembrane helix</keyword>
<evidence type="ECO:0000313" key="4">
    <source>
        <dbReference type="EMBL" id="PLT45774.1"/>
    </source>
</evidence>
<name>A0A2N5N5Z4_9BACL</name>
<evidence type="ECO:0000256" key="2">
    <source>
        <dbReference type="SAM" id="Phobius"/>
    </source>
</evidence>
<dbReference type="EMBL" id="NFEZ01000004">
    <property type="protein sequence ID" value="PLT45774.1"/>
    <property type="molecule type" value="Genomic_DNA"/>
</dbReference>
<gene>
    <name evidence="4" type="ORF">B8V81_4205</name>
</gene>
<dbReference type="RefSeq" id="WP_028599660.1">
    <property type="nucleotide sequence ID" value="NZ_BIMM01000031.1"/>
</dbReference>
<evidence type="ECO:0000313" key="5">
    <source>
        <dbReference type="Proteomes" id="UP000234789"/>
    </source>
</evidence>
<feature type="chain" id="PRO_5014878820" evidence="3">
    <location>
        <begin position="41"/>
        <end position="470"/>
    </location>
</feature>
<evidence type="ECO:0000256" key="1">
    <source>
        <dbReference type="SAM" id="MobiDB-lite"/>
    </source>
</evidence>
<feature type="region of interest" description="Disordered" evidence="1">
    <location>
        <begin position="405"/>
        <end position="426"/>
    </location>
</feature>
<keyword evidence="5" id="KW-1185">Reference proteome</keyword>
<feature type="signal peptide" evidence="3">
    <location>
        <begin position="1"/>
        <end position="40"/>
    </location>
</feature>
<dbReference type="Proteomes" id="UP000234789">
    <property type="component" value="Unassembled WGS sequence"/>
</dbReference>
<dbReference type="AlphaFoldDB" id="A0A2N5N5Z4"/>
<reference evidence="4 5" key="1">
    <citation type="submission" date="2017-05" db="EMBL/GenBank/DDBJ databases">
        <title>Functional genome analysis of Paenibacillus pasadenensis strain R16: insights on endophytic life style and antifungal activity.</title>
        <authorList>
            <person name="Passera A."/>
            <person name="Marcolungo L."/>
            <person name="Casati P."/>
            <person name="Brasca M."/>
            <person name="Quaglino F."/>
            <person name="Delledonne M."/>
        </authorList>
    </citation>
    <scope>NUCLEOTIDE SEQUENCE [LARGE SCALE GENOMIC DNA]</scope>
    <source>
        <strain evidence="4 5">R16</strain>
    </source>
</reference>
<accession>A0A2N5N5Z4</accession>
<comment type="caution">
    <text evidence="4">The sequence shown here is derived from an EMBL/GenBank/DDBJ whole genome shotgun (WGS) entry which is preliminary data.</text>
</comment>
<feature type="transmembrane region" description="Helical" evidence="2">
    <location>
        <begin position="438"/>
        <end position="460"/>
    </location>
</feature>
<keyword evidence="3" id="KW-0732">Signal</keyword>
<organism evidence="4 5">
    <name type="scientific">Paenibacillus pasadenensis</name>
    <dbReference type="NCBI Taxonomy" id="217090"/>
    <lineage>
        <taxon>Bacteria</taxon>
        <taxon>Bacillati</taxon>
        <taxon>Bacillota</taxon>
        <taxon>Bacilli</taxon>
        <taxon>Bacillales</taxon>
        <taxon>Paenibacillaceae</taxon>
        <taxon>Paenibacillus</taxon>
    </lineage>
</organism>
<proteinExistence type="predicted"/>
<keyword evidence="2" id="KW-0472">Membrane</keyword>
<dbReference type="OrthoDB" id="1779709at2"/>
<evidence type="ECO:0000256" key="3">
    <source>
        <dbReference type="SAM" id="SignalP"/>
    </source>
</evidence>
<keyword evidence="2" id="KW-0812">Transmembrane</keyword>
<protein>
    <submittedName>
        <fullName evidence="4">Uncharacterized protein</fullName>
    </submittedName>
</protein>
<sequence length="470" mass="49496">MCSARHAGGAARHAAGRRLVCCFLFVLLLLPAAAPSPASAATPAFRADSSPALRQAAQPEGGKALVVYGREWNSRDGRERLIELYRMLRGPYAAVGFVRGGDARPEQLQEADLVVVAGGAEEPFRSGLPLPSGAAGGDTVLLDTTDGLAAAARQLAGWLDASGVSAPTYALLSGISPFLDREELERKAAWLHERGIPYWMELRPLFTGGDSPSLDGYYETLRRMQELGGVALLGPLAGWTPPDEWDSYLSGHEVTGATDTDDAAVLSARSMYAYVSRGVYPAGLAGPPDLLFDPEWSGLAASADLFVEGAGWQGFSRDLDAAQAWMGRYAALAPAAGAEGEAPLPESSARVFAFEAGLPLAAFQAAVEAELGRGTAFADPASVDSRIVWEEQSLVRRDGQTLLNGSPASWTAPEVPEPTAAPPADGGLTTVNRGVQNVLSVLFVVSVLVVGAFTAAFVVGRQINRRKHLR</sequence>